<dbReference type="InterPro" id="IPR018496">
    <property type="entry name" value="PsdUridine_synth_RsuA/RluB_CS"/>
</dbReference>
<dbReference type="Gene3D" id="3.30.70.580">
    <property type="entry name" value="Pseudouridine synthase I, catalytic domain, N-terminal subdomain"/>
    <property type="match status" value="1"/>
</dbReference>
<dbReference type="STRING" id="640948.SAMN05216238_10226"/>
<dbReference type="InterPro" id="IPR020103">
    <property type="entry name" value="PsdUridine_synth_cat_dom_sf"/>
</dbReference>
<sequence>MTNSMERLQKVIAQSGVTSRRKAEKLIAQGKVKVNNKKVTEMGTKVSPQDDIEVEGVLLEKEEPVYYMLYKPRGVISSISDDKGRKVVTDYLGEVEERIYPIGRLDYDTSGILLLTNDGDFANLLMHPSYGIDKVYVAKIKGIPDKRELNKLRKGVRDGNDLLKIVSYKIIEVNRQKNTMIVEMTLHEGKNRHIRRMMDALGYTVSKLKREKYGLLTLNRMQPGDFRKLTPHEVKKMRLLASDKIVKQ</sequence>
<organism evidence="6 7">
    <name type="scientific">Lentibacillus persicus</name>
    <dbReference type="NCBI Taxonomy" id="640948"/>
    <lineage>
        <taxon>Bacteria</taxon>
        <taxon>Bacillati</taxon>
        <taxon>Bacillota</taxon>
        <taxon>Bacilli</taxon>
        <taxon>Bacillales</taxon>
        <taxon>Bacillaceae</taxon>
        <taxon>Lentibacillus</taxon>
    </lineage>
</organism>
<dbReference type="SMART" id="SM00363">
    <property type="entry name" value="S4"/>
    <property type="match status" value="1"/>
</dbReference>
<accession>A0A1I1SXR5</accession>
<evidence type="ECO:0000259" key="5">
    <source>
        <dbReference type="SMART" id="SM00363"/>
    </source>
</evidence>
<dbReference type="CDD" id="cd02870">
    <property type="entry name" value="PseudoU_synth_RsuA_like"/>
    <property type="match status" value="1"/>
</dbReference>
<name>A0A1I1SXR5_9BACI</name>
<keyword evidence="2 4" id="KW-0413">Isomerase</keyword>
<gene>
    <name evidence="6" type="ORF">SAMN05216238_10226</name>
</gene>
<dbReference type="InterPro" id="IPR002942">
    <property type="entry name" value="S4_RNA-bd"/>
</dbReference>
<dbReference type="AlphaFoldDB" id="A0A1I1SXR5"/>
<dbReference type="NCBIfam" id="TIGR00093">
    <property type="entry name" value="pseudouridine synthase"/>
    <property type="match status" value="1"/>
</dbReference>
<comment type="similarity">
    <text evidence="1 4">Belongs to the pseudouridine synthase RsuA family.</text>
</comment>
<dbReference type="GO" id="GO:0000455">
    <property type="term" value="P:enzyme-directed rRNA pseudouridine synthesis"/>
    <property type="evidence" value="ECO:0007669"/>
    <property type="project" value="UniProtKB-ARBA"/>
</dbReference>
<dbReference type="FunFam" id="3.30.70.580:FF:000005">
    <property type="entry name" value="Pseudouridine synthase"/>
    <property type="match status" value="1"/>
</dbReference>
<dbReference type="PANTHER" id="PTHR47683:SF2">
    <property type="entry name" value="RNA-BINDING S4 DOMAIN-CONTAINING PROTEIN"/>
    <property type="match status" value="1"/>
</dbReference>
<dbReference type="InterPro" id="IPR020094">
    <property type="entry name" value="TruA/RsuA/RluB/E/F_N"/>
</dbReference>
<dbReference type="SUPFAM" id="SSF55120">
    <property type="entry name" value="Pseudouridine synthase"/>
    <property type="match status" value="1"/>
</dbReference>
<keyword evidence="7" id="KW-1185">Reference proteome</keyword>
<dbReference type="Pfam" id="PF01479">
    <property type="entry name" value="S4"/>
    <property type="match status" value="1"/>
</dbReference>
<dbReference type="PANTHER" id="PTHR47683">
    <property type="entry name" value="PSEUDOURIDINE SYNTHASE FAMILY PROTEIN-RELATED"/>
    <property type="match status" value="1"/>
</dbReference>
<evidence type="ECO:0000313" key="7">
    <source>
        <dbReference type="Proteomes" id="UP000199474"/>
    </source>
</evidence>
<dbReference type="InterPro" id="IPR000748">
    <property type="entry name" value="PsdUridine_synth_RsuA/RluB/E/F"/>
</dbReference>
<dbReference type="Gene3D" id="3.30.70.1560">
    <property type="entry name" value="Alpha-L RNA-binding motif"/>
    <property type="match status" value="1"/>
</dbReference>
<dbReference type="InterPro" id="IPR036986">
    <property type="entry name" value="S4_RNA-bd_sf"/>
</dbReference>
<dbReference type="SUPFAM" id="SSF55174">
    <property type="entry name" value="Alpha-L RNA-binding motif"/>
    <property type="match status" value="1"/>
</dbReference>
<dbReference type="PROSITE" id="PS50889">
    <property type="entry name" value="S4"/>
    <property type="match status" value="1"/>
</dbReference>
<dbReference type="CDD" id="cd00165">
    <property type="entry name" value="S4"/>
    <property type="match status" value="1"/>
</dbReference>
<dbReference type="InterPro" id="IPR042092">
    <property type="entry name" value="PsdUridine_s_RsuA/RluB/E/F_cat"/>
</dbReference>
<feature type="domain" description="RNA-binding S4" evidence="5">
    <location>
        <begin position="6"/>
        <end position="63"/>
    </location>
</feature>
<dbReference type="Pfam" id="PF00849">
    <property type="entry name" value="PseudoU_synth_2"/>
    <property type="match status" value="1"/>
</dbReference>
<dbReference type="Gene3D" id="3.10.290.10">
    <property type="entry name" value="RNA-binding S4 domain"/>
    <property type="match status" value="1"/>
</dbReference>
<dbReference type="EC" id="5.4.99.-" evidence="4"/>
<proteinExistence type="inferred from homology"/>
<dbReference type="Proteomes" id="UP000199474">
    <property type="component" value="Unassembled WGS sequence"/>
</dbReference>
<protein>
    <recommendedName>
        <fullName evidence="4">Pseudouridine synthase</fullName>
        <ecNumber evidence="4">5.4.99.-</ecNumber>
    </recommendedName>
</protein>
<evidence type="ECO:0000256" key="4">
    <source>
        <dbReference type="RuleBase" id="RU003887"/>
    </source>
</evidence>
<dbReference type="PROSITE" id="PS01149">
    <property type="entry name" value="PSI_RSU"/>
    <property type="match status" value="1"/>
</dbReference>
<evidence type="ECO:0000256" key="2">
    <source>
        <dbReference type="ARBA" id="ARBA00023235"/>
    </source>
</evidence>
<evidence type="ECO:0000313" key="6">
    <source>
        <dbReference type="EMBL" id="SFD51237.1"/>
    </source>
</evidence>
<keyword evidence="3" id="KW-0694">RNA-binding</keyword>
<dbReference type="GO" id="GO:0120159">
    <property type="term" value="F:rRNA pseudouridine synthase activity"/>
    <property type="evidence" value="ECO:0007669"/>
    <property type="project" value="UniProtKB-ARBA"/>
</dbReference>
<dbReference type="InterPro" id="IPR050343">
    <property type="entry name" value="RsuA_PseudoU_synthase"/>
</dbReference>
<evidence type="ECO:0000256" key="1">
    <source>
        <dbReference type="ARBA" id="ARBA00008348"/>
    </source>
</evidence>
<dbReference type="FunFam" id="3.10.290.10:FF:000003">
    <property type="entry name" value="Pseudouridine synthase"/>
    <property type="match status" value="1"/>
</dbReference>
<evidence type="ECO:0000256" key="3">
    <source>
        <dbReference type="PROSITE-ProRule" id="PRU00182"/>
    </source>
</evidence>
<dbReference type="EMBL" id="FOMR01000002">
    <property type="protein sequence ID" value="SFD51237.1"/>
    <property type="molecule type" value="Genomic_DNA"/>
</dbReference>
<dbReference type="GO" id="GO:0003723">
    <property type="term" value="F:RNA binding"/>
    <property type="evidence" value="ECO:0007669"/>
    <property type="project" value="UniProtKB-KW"/>
</dbReference>
<dbReference type="RefSeq" id="WP_281242067.1">
    <property type="nucleotide sequence ID" value="NZ_FOMR01000002.1"/>
</dbReference>
<reference evidence="7" key="1">
    <citation type="submission" date="2016-10" db="EMBL/GenBank/DDBJ databases">
        <authorList>
            <person name="Varghese N."/>
            <person name="Submissions S."/>
        </authorList>
    </citation>
    <scope>NUCLEOTIDE SEQUENCE [LARGE SCALE GENOMIC DNA]</scope>
    <source>
        <strain evidence="7">DSM 22530</strain>
    </source>
</reference>
<dbReference type="InterPro" id="IPR006145">
    <property type="entry name" value="PsdUridine_synth_RsuA/RluA"/>
</dbReference>